<sequence>MSHFPIFLYIILFLTNNYLAQNSRPPCVIGDDDHCGVVLDINQCNSKYCVKLVTEEYPHWLCYCAGINDCPGGNCVRNRCAGPGSFE</sequence>
<evidence type="ECO:0000313" key="2">
    <source>
        <dbReference type="EMBL" id="CAI2174096.1"/>
    </source>
</evidence>
<proteinExistence type="predicted"/>
<evidence type="ECO:0000256" key="1">
    <source>
        <dbReference type="SAM" id="SignalP"/>
    </source>
</evidence>
<accession>A0A9W4SLS0</accession>
<name>A0A9W4SLS0_9GLOM</name>
<evidence type="ECO:0000313" key="3">
    <source>
        <dbReference type="Proteomes" id="UP001153678"/>
    </source>
</evidence>
<comment type="caution">
    <text evidence="2">The sequence shown here is derived from an EMBL/GenBank/DDBJ whole genome shotgun (WGS) entry which is preliminary data.</text>
</comment>
<dbReference type="EMBL" id="CAMKVN010001159">
    <property type="protein sequence ID" value="CAI2174096.1"/>
    <property type="molecule type" value="Genomic_DNA"/>
</dbReference>
<feature type="chain" id="PRO_5040948900" evidence="1">
    <location>
        <begin position="21"/>
        <end position="87"/>
    </location>
</feature>
<organism evidence="2 3">
    <name type="scientific">Funneliformis geosporum</name>
    <dbReference type="NCBI Taxonomy" id="1117311"/>
    <lineage>
        <taxon>Eukaryota</taxon>
        <taxon>Fungi</taxon>
        <taxon>Fungi incertae sedis</taxon>
        <taxon>Mucoromycota</taxon>
        <taxon>Glomeromycotina</taxon>
        <taxon>Glomeromycetes</taxon>
        <taxon>Glomerales</taxon>
        <taxon>Glomeraceae</taxon>
        <taxon>Funneliformis</taxon>
    </lineage>
</organism>
<keyword evidence="3" id="KW-1185">Reference proteome</keyword>
<protein>
    <submittedName>
        <fullName evidence="2">5726_t:CDS:1</fullName>
    </submittedName>
</protein>
<keyword evidence="1" id="KW-0732">Signal</keyword>
<reference evidence="2" key="1">
    <citation type="submission" date="2022-08" db="EMBL/GenBank/DDBJ databases">
        <authorList>
            <person name="Kallberg Y."/>
            <person name="Tangrot J."/>
            <person name="Rosling A."/>
        </authorList>
    </citation>
    <scope>NUCLEOTIDE SEQUENCE</scope>
    <source>
        <strain evidence="2">Wild A</strain>
    </source>
</reference>
<dbReference type="AlphaFoldDB" id="A0A9W4SLS0"/>
<dbReference type="Proteomes" id="UP001153678">
    <property type="component" value="Unassembled WGS sequence"/>
</dbReference>
<feature type="signal peptide" evidence="1">
    <location>
        <begin position="1"/>
        <end position="20"/>
    </location>
</feature>
<gene>
    <name evidence="2" type="ORF">FWILDA_LOCUS6419</name>
</gene>